<keyword evidence="1" id="KW-0472">Membrane</keyword>
<protein>
    <submittedName>
        <fullName evidence="2">Uncharacterized protein</fullName>
    </submittedName>
</protein>
<dbReference type="Proteomes" id="UP000294166">
    <property type="component" value="Unassembled WGS sequence"/>
</dbReference>
<dbReference type="RefSeq" id="WP_130046740.1">
    <property type="nucleotide sequence ID" value="NZ_SEZK01000001.1"/>
</dbReference>
<evidence type="ECO:0000313" key="3">
    <source>
        <dbReference type="EMBL" id="RYU66498.1"/>
    </source>
</evidence>
<sequence>MIDLLSKYSALVVVSVGIFFLTGILYLTIKLRRNKHEIIRNISNSAPVAFKEKSLFSMESNMSWIVGSALSYIWFIYPILRIFYRISSLEISKWNCKIKASYGRYSLVFLVTIYLGNIAWLAFCIFVFCRILNANA</sequence>
<keyword evidence="1" id="KW-0812">Transmembrane</keyword>
<evidence type="ECO:0000313" key="4">
    <source>
        <dbReference type="Proteomes" id="UP000294063"/>
    </source>
</evidence>
<reference evidence="4 5" key="1">
    <citation type="submission" date="2019-02" db="EMBL/GenBank/DDBJ databases">
        <title>Genome sequences of Aliivibrio finisterrensis strains from farmed Atlantic salmon.</title>
        <authorList>
            <person name="Bowman J.P."/>
        </authorList>
    </citation>
    <scope>NUCLEOTIDE SEQUENCE [LARGE SCALE GENOMIC DNA]</scope>
    <source>
        <strain evidence="3 5">A21</strain>
        <strain evidence="2 4">A46</strain>
    </source>
</reference>
<evidence type="ECO:0000256" key="1">
    <source>
        <dbReference type="SAM" id="Phobius"/>
    </source>
</evidence>
<feature type="transmembrane region" description="Helical" evidence="1">
    <location>
        <begin position="105"/>
        <end position="128"/>
    </location>
</feature>
<evidence type="ECO:0000313" key="2">
    <source>
        <dbReference type="EMBL" id="RYU54872.1"/>
    </source>
</evidence>
<dbReference type="Proteomes" id="UP000294063">
    <property type="component" value="Unassembled WGS sequence"/>
</dbReference>
<feature type="transmembrane region" description="Helical" evidence="1">
    <location>
        <begin position="62"/>
        <end position="84"/>
    </location>
</feature>
<gene>
    <name evidence="3" type="ORF">ERW53_02215</name>
    <name evidence="2" type="ORF">ERW57_01100</name>
</gene>
<dbReference type="AlphaFoldDB" id="A0A4Q5KYD6"/>
<feature type="transmembrane region" description="Helical" evidence="1">
    <location>
        <begin position="9"/>
        <end position="29"/>
    </location>
</feature>
<keyword evidence="1" id="KW-1133">Transmembrane helix</keyword>
<evidence type="ECO:0000313" key="5">
    <source>
        <dbReference type="Proteomes" id="UP000294166"/>
    </source>
</evidence>
<keyword evidence="5" id="KW-1185">Reference proteome</keyword>
<comment type="caution">
    <text evidence="2">The sequence shown here is derived from an EMBL/GenBank/DDBJ whole genome shotgun (WGS) entry which is preliminary data.</text>
</comment>
<dbReference type="EMBL" id="SEZN01000003">
    <property type="protein sequence ID" value="RYU66498.1"/>
    <property type="molecule type" value="Genomic_DNA"/>
</dbReference>
<organism evidence="2 4">
    <name type="scientific">Aliivibrio finisterrensis</name>
    <dbReference type="NCBI Taxonomy" id="511998"/>
    <lineage>
        <taxon>Bacteria</taxon>
        <taxon>Pseudomonadati</taxon>
        <taxon>Pseudomonadota</taxon>
        <taxon>Gammaproteobacteria</taxon>
        <taxon>Vibrionales</taxon>
        <taxon>Vibrionaceae</taxon>
        <taxon>Aliivibrio</taxon>
    </lineage>
</organism>
<name>A0A4Q5KYD6_9GAMM</name>
<proteinExistence type="predicted"/>
<dbReference type="EMBL" id="SEZK01000001">
    <property type="protein sequence ID" value="RYU54872.1"/>
    <property type="molecule type" value="Genomic_DNA"/>
</dbReference>
<accession>A0A4Q5KYD6</accession>